<protein>
    <submittedName>
        <fullName evidence="3">Uncharacterized protein</fullName>
    </submittedName>
</protein>
<keyword evidence="2" id="KW-0812">Transmembrane</keyword>
<evidence type="ECO:0000313" key="4">
    <source>
        <dbReference type="Proteomes" id="UP000485058"/>
    </source>
</evidence>
<sequence>MVTLTAWSQVQAVSGGWAAAGPAPALRLSPYSSLRLSVVSGPPPSSLAYSAVEALRIELDLTARSTNGPGGQPLPLLGDSFADFEVLWPGQEAMSRTVEVVVIVVAALSLAVVAGLLAALTVLLMRRHNHKVAPSPSGPTAPDPLLPAPTPPAAEAPSSPAGKGSPLLSAGRAAQGPLSDFDAIASLERAASPWALNTPRLPASRLPPLYYTPGSLLHGPQLAGQEAWTPYPPRHALYS</sequence>
<accession>A0A699YJU5</accession>
<dbReference type="EMBL" id="BLLF01000145">
    <property type="protein sequence ID" value="GFH08198.1"/>
    <property type="molecule type" value="Genomic_DNA"/>
</dbReference>
<feature type="compositionally biased region" description="Low complexity" evidence="1">
    <location>
        <begin position="155"/>
        <end position="169"/>
    </location>
</feature>
<evidence type="ECO:0000256" key="1">
    <source>
        <dbReference type="SAM" id="MobiDB-lite"/>
    </source>
</evidence>
<keyword evidence="4" id="KW-1185">Reference proteome</keyword>
<feature type="region of interest" description="Disordered" evidence="1">
    <location>
        <begin position="131"/>
        <end position="173"/>
    </location>
</feature>
<reference evidence="3 4" key="1">
    <citation type="submission" date="2020-02" db="EMBL/GenBank/DDBJ databases">
        <title>Draft genome sequence of Haematococcus lacustris strain NIES-144.</title>
        <authorList>
            <person name="Morimoto D."/>
            <person name="Nakagawa S."/>
            <person name="Yoshida T."/>
            <person name="Sawayama S."/>
        </authorList>
    </citation>
    <scope>NUCLEOTIDE SEQUENCE [LARGE SCALE GENOMIC DNA]</scope>
    <source>
        <strain evidence="3 4">NIES-144</strain>
    </source>
</reference>
<dbReference type="Proteomes" id="UP000485058">
    <property type="component" value="Unassembled WGS sequence"/>
</dbReference>
<keyword evidence="2" id="KW-1133">Transmembrane helix</keyword>
<organism evidence="3 4">
    <name type="scientific">Haematococcus lacustris</name>
    <name type="common">Green alga</name>
    <name type="synonym">Haematococcus pluvialis</name>
    <dbReference type="NCBI Taxonomy" id="44745"/>
    <lineage>
        <taxon>Eukaryota</taxon>
        <taxon>Viridiplantae</taxon>
        <taxon>Chlorophyta</taxon>
        <taxon>core chlorophytes</taxon>
        <taxon>Chlorophyceae</taxon>
        <taxon>CS clade</taxon>
        <taxon>Chlamydomonadales</taxon>
        <taxon>Haematococcaceae</taxon>
        <taxon>Haematococcus</taxon>
    </lineage>
</organism>
<feature type="compositionally biased region" description="Pro residues" evidence="1">
    <location>
        <begin position="136"/>
        <end position="154"/>
    </location>
</feature>
<evidence type="ECO:0000256" key="2">
    <source>
        <dbReference type="SAM" id="Phobius"/>
    </source>
</evidence>
<evidence type="ECO:0000313" key="3">
    <source>
        <dbReference type="EMBL" id="GFH08198.1"/>
    </source>
</evidence>
<comment type="caution">
    <text evidence="3">The sequence shown here is derived from an EMBL/GenBank/DDBJ whole genome shotgun (WGS) entry which is preliminary data.</text>
</comment>
<gene>
    <name evidence="3" type="ORF">HaLaN_03124</name>
</gene>
<keyword evidence="2" id="KW-0472">Membrane</keyword>
<name>A0A699YJU5_HAELA</name>
<proteinExistence type="predicted"/>
<dbReference type="AlphaFoldDB" id="A0A699YJU5"/>
<feature type="transmembrane region" description="Helical" evidence="2">
    <location>
        <begin position="100"/>
        <end position="125"/>
    </location>
</feature>